<reference evidence="2" key="1">
    <citation type="journal article" date="2019" name="Curr. Biol.">
        <title>Genome Sequence of Striga asiatica Provides Insight into the Evolution of Plant Parasitism.</title>
        <authorList>
            <person name="Yoshida S."/>
            <person name="Kim S."/>
            <person name="Wafula E.K."/>
            <person name="Tanskanen J."/>
            <person name="Kim Y.M."/>
            <person name="Honaas L."/>
            <person name="Yang Z."/>
            <person name="Spallek T."/>
            <person name="Conn C.E."/>
            <person name="Ichihashi Y."/>
            <person name="Cheong K."/>
            <person name="Cui S."/>
            <person name="Der J.P."/>
            <person name="Gundlach H."/>
            <person name="Jiao Y."/>
            <person name="Hori C."/>
            <person name="Ishida J.K."/>
            <person name="Kasahara H."/>
            <person name="Kiba T."/>
            <person name="Kim M.S."/>
            <person name="Koo N."/>
            <person name="Laohavisit A."/>
            <person name="Lee Y.H."/>
            <person name="Lumba S."/>
            <person name="McCourt P."/>
            <person name="Mortimer J.C."/>
            <person name="Mutuku J.M."/>
            <person name="Nomura T."/>
            <person name="Sasaki-Sekimoto Y."/>
            <person name="Seto Y."/>
            <person name="Wang Y."/>
            <person name="Wakatake T."/>
            <person name="Sakakibara H."/>
            <person name="Demura T."/>
            <person name="Yamaguchi S."/>
            <person name="Yoneyama K."/>
            <person name="Manabe R.I."/>
            <person name="Nelson D.C."/>
            <person name="Schulman A.H."/>
            <person name="Timko M.P."/>
            <person name="dePamphilis C.W."/>
            <person name="Choi D."/>
            <person name="Shirasu K."/>
        </authorList>
    </citation>
    <scope>NUCLEOTIDE SEQUENCE [LARGE SCALE GENOMIC DNA]</scope>
    <source>
        <strain evidence="2">cv. UVA1</strain>
    </source>
</reference>
<protein>
    <submittedName>
        <fullName evidence="1">Glutamyl-tRNA(Gln) amidotransferase subunit C</fullName>
    </submittedName>
</protein>
<keyword evidence="1" id="KW-0808">Transferase</keyword>
<dbReference type="AlphaFoldDB" id="A0A5A7QEW7"/>
<gene>
    <name evidence="1" type="ORF">STAS_20715</name>
</gene>
<dbReference type="EMBL" id="BKCP01006737">
    <property type="protein sequence ID" value="GER43843.1"/>
    <property type="molecule type" value="Genomic_DNA"/>
</dbReference>
<dbReference type="GO" id="GO:0016740">
    <property type="term" value="F:transferase activity"/>
    <property type="evidence" value="ECO:0007669"/>
    <property type="project" value="UniProtKB-KW"/>
</dbReference>
<proteinExistence type="predicted"/>
<name>A0A5A7QEW7_STRAF</name>
<keyword evidence="2" id="KW-1185">Reference proteome</keyword>
<evidence type="ECO:0000313" key="2">
    <source>
        <dbReference type="Proteomes" id="UP000325081"/>
    </source>
</evidence>
<dbReference type="Proteomes" id="UP000325081">
    <property type="component" value="Unassembled WGS sequence"/>
</dbReference>
<sequence>MNFTTSRTSKAHVPKTGHPFRTINLHSKIEKRFPCLSRKTGLPPAAIEIDPRFGVEKRLTHAQNTHTQNRHHHLAAAVFRLSPATGRSIPSPPSPTNVASSPLPPRVVILAEAAETARERAVKTLRCATMCATESAVITSLISRWWRQSVFSDKKMCRFHKNKKARARRRQ</sequence>
<accession>A0A5A7QEW7</accession>
<evidence type="ECO:0000313" key="1">
    <source>
        <dbReference type="EMBL" id="GER43843.1"/>
    </source>
</evidence>
<organism evidence="1 2">
    <name type="scientific">Striga asiatica</name>
    <name type="common">Asiatic witchweed</name>
    <name type="synonym">Buchnera asiatica</name>
    <dbReference type="NCBI Taxonomy" id="4170"/>
    <lineage>
        <taxon>Eukaryota</taxon>
        <taxon>Viridiplantae</taxon>
        <taxon>Streptophyta</taxon>
        <taxon>Embryophyta</taxon>
        <taxon>Tracheophyta</taxon>
        <taxon>Spermatophyta</taxon>
        <taxon>Magnoliopsida</taxon>
        <taxon>eudicotyledons</taxon>
        <taxon>Gunneridae</taxon>
        <taxon>Pentapetalae</taxon>
        <taxon>asterids</taxon>
        <taxon>lamiids</taxon>
        <taxon>Lamiales</taxon>
        <taxon>Orobanchaceae</taxon>
        <taxon>Buchnereae</taxon>
        <taxon>Striga</taxon>
    </lineage>
</organism>
<comment type="caution">
    <text evidence="1">The sequence shown here is derived from an EMBL/GenBank/DDBJ whole genome shotgun (WGS) entry which is preliminary data.</text>
</comment>